<dbReference type="InterPro" id="IPR024758">
    <property type="entry name" value="Inp1"/>
</dbReference>
<comment type="subcellular location">
    <subcellularLocation>
        <location evidence="2">Peroxisome membrane</location>
        <topology evidence="2">Peripheral membrane protein</topology>
    </subcellularLocation>
</comment>
<dbReference type="GO" id="GO:0045033">
    <property type="term" value="P:peroxisome inheritance"/>
    <property type="evidence" value="ECO:0007669"/>
    <property type="project" value="InterPro"/>
</dbReference>
<evidence type="ECO:0000256" key="5">
    <source>
        <dbReference type="ARBA" id="ARBA00023136"/>
    </source>
</evidence>
<feature type="compositionally biased region" description="Basic and acidic residues" evidence="6">
    <location>
        <begin position="689"/>
        <end position="700"/>
    </location>
</feature>
<comment type="caution">
    <text evidence="7">The sequence shown here is derived from an EMBL/GenBank/DDBJ whole genome shotgun (WGS) entry which is preliminary data.</text>
</comment>
<evidence type="ECO:0000256" key="6">
    <source>
        <dbReference type="SAM" id="MobiDB-lite"/>
    </source>
</evidence>
<feature type="compositionally biased region" description="Basic and acidic residues" evidence="6">
    <location>
        <begin position="288"/>
        <end position="306"/>
    </location>
</feature>
<keyword evidence="8" id="KW-1185">Reference proteome</keyword>
<accession>A0AA39CK72</accession>
<feature type="compositionally biased region" description="Low complexity" evidence="6">
    <location>
        <begin position="1"/>
        <end position="14"/>
    </location>
</feature>
<dbReference type="Pfam" id="PF12634">
    <property type="entry name" value="Inp1"/>
    <property type="match status" value="1"/>
</dbReference>
<feature type="region of interest" description="Disordered" evidence="6">
    <location>
        <begin position="199"/>
        <end position="609"/>
    </location>
</feature>
<feature type="compositionally biased region" description="Low complexity" evidence="6">
    <location>
        <begin position="276"/>
        <end position="285"/>
    </location>
</feature>
<feature type="compositionally biased region" description="Acidic residues" evidence="6">
    <location>
        <begin position="752"/>
        <end position="761"/>
    </location>
</feature>
<feature type="region of interest" description="Disordered" evidence="6">
    <location>
        <begin position="1"/>
        <end position="25"/>
    </location>
</feature>
<feature type="compositionally biased region" description="Basic and acidic residues" evidence="6">
    <location>
        <begin position="468"/>
        <end position="480"/>
    </location>
</feature>
<name>A0AA39CK72_9EURO</name>
<feature type="region of interest" description="Disordered" evidence="6">
    <location>
        <begin position="686"/>
        <end position="761"/>
    </location>
</feature>
<dbReference type="Proteomes" id="UP001172673">
    <property type="component" value="Unassembled WGS sequence"/>
</dbReference>
<keyword evidence="5" id="KW-0472">Membrane</keyword>
<feature type="compositionally biased region" description="Polar residues" evidence="6">
    <location>
        <begin position="558"/>
        <end position="568"/>
    </location>
</feature>
<comment type="function">
    <text evidence="1">Required for peroxisome inheritance.</text>
</comment>
<reference evidence="7" key="1">
    <citation type="submission" date="2022-10" db="EMBL/GenBank/DDBJ databases">
        <title>Culturing micro-colonial fungi from biological soil crusts in the Mojave desert and describing Neophaeococcomyces mojavensis, and introducing the new genera and species Taxawa tesnikishii.</title>
        <authorList>
            <person name="Kurbessoian T."/>
            <person name="Stajich J.E."/>
        </authorList>
    </citation>
    <scope>NUCLEOTIDE SEQUENCE</scope>
    <source>
        <strain evidence="7">TK_41</strain>
    </source>
</reference>
<feature type="compositionally biased region" description="Basic residues" evidence="6">
    <location>
        <begin position="203"/>
        <end position="213"/>
    </location>
</feature>
<feature type="compositionally biased region" description="Basic and acidic residues" evidence="6">
    <location>
        <begin position="336"/>
        <end position="346"/>
    </location>
</feature>
<dbReference type="AlphaFoldDB" id="A0AA39CK72"/>
<feature type="compositionally biased region" description="Acidic residues" evidence="6">
    <location>
        <begin position="716"/>
        <end position="725"/>
    </location>
</feature>
<comment type="similarity">
    <text evidence="3">Belongs to the INP1 family.</text>
</comment>
<evidence type="ECO:0000256" key="3">
    <source>
        <dbReference type="ARBA" id="ARBA00010707"/>
    </source>
</evidence>
<evidence type="ECO:0000256" key="4">
    <source>
        <dbReference type="ARBA" id="ARBA00021397"/>
    </source>
</evidence>
<feature type="compositionally biased region" description="Polar residues" evidence="6">
    <location>
        <begin position="578"/>
        <end position="594"/>
    </location>
</feature>
<dbReference type="EMBL" id="JAPDRK010000006">
    <property type="protein sequence ID" value="KAJ9611268.1"/>
    <property type="molecule type" value="Genomic_DNA"/>
</dbReference>
<evidence type="ECO:0000256" key="2">
    <source>
        <dbReference type="ARBA" id="ARBA00004421"/>
    </source>
</evidence>
<evidence type="ECO:0000313" key="7">
    <source>
        <dbReference type="EMBL" id="KAJ9611268.1"/>
    </source>
</evidence>
<evidence type="ECO:0000256" key="1">
    <source>
        <dbReference type="ARBA" id="ARBA00003594"/>
    </source>
</evidence>
<evidence type="ECO:0000313" key="8">
    <source>
        <dbReference type="Proteomes" id="UP001172673"/>
    </source>
</evidence>
<proteinExistence type="inferred from homology"/>
<gene>
    <name evidence="7" type="ORF">H2200_004451</name>
</gene>
<sequence>MATPPSSYGPSSYGERPPLQGYRRSFTAPSRQLSLHEKAGLDRSDADADILYSHPNARIISFSPPTDAIQSLSKETLPNADYPIDAVEVLPWRSRTETLASSGPIKIEKVRGSSHFLKSADQKVIQGIMRNSQCWCVDGESKFVLRIGKLRYYRIELPSETDEDKQKVEEMKTALGKVLRFERTPCPFKRAFHVDLPDDAITPRRKGTWKRRQPLQPTTPNTDPLPLRRTKNRAWTFQAQNDLSPSQSYGRRGSDYGFSASRGSSRSRTEANEYRSSTPSSVVSSEDGYERTGDDGSSEDGLHGEDSAEQPADGSSIKNSEPEESAIALGSTSMSEQHKPDEKILAEDSGAPSSETLAKPEIESTAPSIPLQDKLETTVSEVDDSEQATENLEIEVDEEEIPSAVGQPGQETESLEEKPAEAPAVSIVEQSLEENNAPAVCESQPETQTREVPEPTVHGMDIESTDQLQEREQLQPEHDQPQPQELGTVDDAMPSLEQDDDALSRVSSVDSFHTTDSLPEDMSDEQVQAIDFEQSRETEGFTPFFLDRPQHSRGLSEMTITASTIASERSSEKERPSTSDSTPGLARSSMSDSSWPEVHTPPSSPIKDNLRRRLQAKRSLSPLPPSTILYSPTTSPTNTNYGSPFTAHFLQKAANVALIKPIEAVALLAHILARIAGGATLNDLFSGDLFRRPSDREQGPRRRRTSFPDQPAEPRDDSEDSEDDFGVPIRGRTKSVESTSTKARTTGREREDDQDSIFDLD</sequence>
<organism evidence="7 8">
    <name type="scientific">Cladophialophora chaetospira</name>
    <dbReference type="NCBI Taxonomy" id="386627"/>
    <lineage>
        <taxon>Eukaryota</taxon>
        <taxon>Fungi</taxon>
        <taxon>Dikarya</taxon>
        <taxon>Ascomycota</taxon>
        <taxon>Pezizomycotina</taxon>
        <taxon>Eurotiomycetes</taxon>
        <taxon>Chaetothyriomycetidae</taxon>
        <taxon>Chaetothyriales</taxon>
        <taxon>Herpotrichiellaceae</taxon>
        <taxon>Cladophialophora</taxon>
    </lineage>
</organism>
<protein>
    <recommendedName>
        <fullName evidence="4">Inheritance of peroxisomes protein 1</fullName>
    </recommendedName>
</protein>
<dbReference type="GO" id="GO:0005780">
    <property type="term" value="C:extrinsic component of intraperoxisomal membrane"/>
    <property type="evidence" value="ECO:0007669"/>
    <property type="project" value="InterPro"/>
</dbReference>
<feature type="compositionally biased region" description="Acidic residues" evidence="6">
    <location>
        <begin position="381"/>
        <end position="401"/>
    </location>
</feature>
<feature type="compositionally biased region" description="Polar residues" evidence="6">
    <location>
        <begin position="233"/>
        <end position="249"/>
    </location>
</feature>
<feature type="compositionally biased region" description="Polar residues" evidence="6">
    <location>
        <begin position="505"/>
        <end position="517"/>
    </location>
</feature>